<evidence type="ECO:0000259" key="5">
    <source>
        <dbReference type="PROSITE" id="PS50189"/>
    </source>
</evidence>
<feature type="signal peptide" evidence="4">
    <location>
        <begin position="1"/>
        <end position="18"/>
    </location>
</feature>
<dbReference type="Pfam" id="PF01759">
    <property type="entry name" value="NTR"/>
    <property type="match status" value="1"/>
</dbReference>
<dbReference type="Proteomes" id="UP000252519">
    <property type="component" value="Unassembled WGS sequence"/>
</dbReference>
<evidence type="ECO:0000256" key="3">
    <source>
        <dbReference type="ARBA" id="ARBA00023157"/>
    </source>
</evidence>
<evidence type="ECO:0000313" key="6">
    <source>
        <dbReference type="EMBL" id="RCN44329.1"/>
    </source>
</evidence>
<name>A0A368GM16_ANCCA</name>
<accession>A0A368GM16</accession>
<keyword evidence="4" id="KW-0732">Signal</keyword>
<feature type="domain" description="NTR" evidence="5">
    <location>
        <begin position="10"/>
        <end position="97"/>
    </location>
</feature>
<organism evidence="6 7">
    <name type="scientific">Ancylostoma caninum</name>
    <name type="common">Dog hookworm</name>
    <dbReference type="NCBI Taxonomy" id="29170"/>
    <lineage>
        <taxon>Eukaryota</taxon>
        <taxon>Metazoa</taxon>
        <taxon>Ecdysozoa</taxon>
        <taxon>Nematoda</taxon>
        <taxon>Chromadorea</taxon>
        <taxon>Rhabditida</taxon>
        <taxon>Rhabditina</taxon>
        <taxon>Rhabditomorpha</taxon>
        <taxon>Strongyloidea</taxon>
        <taxon>Ancylostomatidae</taxon>
        <taxon>Ancylostomatinae</taxon>
        <taxon>Ancylostoma</taxon>
    </lineage>
</organism>
<reference evidence="6 7" key="1">
    <citation type="submission" date="2014-10" db="EMBL/GenBank/DDBJ databases">
        <title>Draft genome of the hookworm Ancylostoma caninum.</title>
        <authorList>
            <person name="Mitreva M."/>
        </authorList>
    </citation>
    <scope>NUCLEOTIDE SEQUENCE [LARGE SCALE GENOMIC DNA]</scope>
    <source>
        <strain evidence="6 7">Baltimore</strain>
    </source>
</reference>
<keyword evidence="3" id="KW-1015">Disulfide bond</keyword>
<dbReference type="Gene3D" id="2.40.50.120">
    <property type="match status" value="1"/>
</dbReference>
<evidence type="ECO:0000313" key="7">
    <source>
        <dbReference type="Proteomes" id="UP000252519"/>
    </source>
</evidence>
<dbReference type="InterPro" id="IPR001134">
    <property type="entry name" value="Netrin_domain"/>
</dbReference>
<dbReference type="GO" id="GO:0005576">
    <property type="term" value="C:extracellular region"/>
    <property type="evidence" value="ECO:0007669"/>
    <property type="project" value="UniProtKB-SubCell"/>
</dbReference>
<gene>
    <name evidence="6" type="ORF">ANCCAN_09673</name>
</gene>
<keyword evidence="7" id="KW-1185">Reference proteome</keyword>
<protein>
    <recommendedName>
        <fullName evidence="5">NTR domain-containing protein</fullName>
    </recommendedName>
</protein>
<keyword evidence="2" id="KW-0964">Secreted</keyword>
<sequence length="97" mass="10895">MWGLIVLPVCVAAVHVESEECSCPSVGASFFDFVIYAKVSSKGNDEEDYNTMYRITIKDVFKRRKGKKIDDKVYISNIGPCTAQLIEGNEYIFMGTL</sequence>
<dbReference type="PROSITE" id="PS50189">
    <property type="entry name" value="NTR"/>
    <property type="match status" value="1"/>
</dbReference>
<evidence type="ECO:0000256" key="1">
    <source>
        <dbReference type="ARBA" id="ARBA00004613"/>
    </source>
</evidence>
<dbReference type="EMBL" id="JOJR01000132">
    <property type="protein sequence ID" value="RCN44329.1"/>
    <property type="molecule type" value="Genomic_DNA"/>
</dbReference>
<feature type="chain" id="PRO_5016926969" description="NTR domain-containing protein" evidence="4">
    <location>
        <begin position="19"/>
        <end position="97"/>
    </location>
</feature>
<comment type="caution">
    <text evidence="6">The sequence shown here is derived from an EMBL/GenBank/DDBJ whole genome shotgun (WGS) entry which is preliminary data.</text>
</comment>
<proteinExistence type="predicted"/>
<dbReference type="AlphaFoldDB" id="A0A368GM16"/>
<evidence type="ECO:0000256" key="4">
    <source>
        <dbReference type="SAM" id="SignalP"/>
    </source>
</evidence>
<dbReference type="InterPro" id="IPR008993">
    <property type="entry name" value="TIMP-like_OB-fold"/>
</dbReference>
<dbReference type="InterPro" id="IPR018933">
    <property type="entry name" value="Netrin_module_non-TIMP"/>
</dbReference>
<evidence type="ECO:0000256" key="2">
    <source>
        <dbReference type="ARBA" id="ARBA00022525"/>
    </source>
</evidence>
<comment type="subcellular location">
    <subcellularLocation>
        <location evidence="1">Secreted</location>
    </subcellularLocation>
</comment>